<evidence type="ECO:0000256" key="4">
    <source>
        <dbReference type="ARBA" id="ARBA00022842"/>
    </source>
</evidence>
<evidence type="ECO:0000256" key="7">
    <source>
        <dbReference type="ARBA" id="ARBA00023065"/>
    </source>
</evidence>
<feature type="transmembrane region" description="Helical" evidence="9">
    <location>
        <begin position="336"/>
        <end position="362"/>
    </location>
</feature>
<dbReference type="Pfam" id="PF01544">
    <property type="entry name" value="CorA"/>
    <property type="match status" value="1"/>
</dbReference>
<keyword evidence="9" id="KW-0496">Mitochondrion</keyword>
<reference evidence="10" key="1">
    <citation type="submission" date="2013-12" db="EMBL/GenBank/DDBJ databases">
        <title>The Genome Sequence of Aphanomyces astaci APO3.</title>
        <authorList>
            <consortium name="The Broad Institute Genomics Platform"/>
            <person name="Russ C."/>
            <person name="Tyler B."/>
            <person name="van West P."/>
            <person name="Dieguez-Uribeondo J."/>
            <person name="Young S.K."/>
            <person name="Zeng Q."/>
            <person name="Gargeya S."/>
            <person name="Fitzgerald M."/>
            <person name="Abouelleil A."/>
            <person name="Alvarado L."/>
            <person name="Chapman S.B."/>
            <person name="Gainer-Dewar J."/>
            <person name="Goldberg J."/>
            <person name="Griggs A."/>
            <person name="Gujja S."/>
            <person name="Hansen M."/>
            <person name="Howarth C."/>
            <person name="Imamovic A."/>
            <person name="Ireland A."/>
            <person name="Larimer J."/>
            <person name="McCowan C."/>
            <person name="Murphy C."/>
            <person name="Pearson M."/>
            <person name="Poon T.W."/>
            <person name="Priest M."/>
            <person name="Roberts A."/>
            <person name="Saif S."/>
            <person name="Shea T."/>
            <person name="Sykes S."/>
            <person name="Wortman J."/>
            <person name="Nusbaum C."/>
            <person name="Birren B."/>
        </authorList>
    </citation>
    <scope>NUCLEOTIDE SEQUENCE [LARGE SCALE GENOMIC DNA]</scope>
    <source>
        <strain evidence="10">APO3</strain>
    </source>
</reference>
<dbReference type="InterPro" id="IPR045863">
    <property type="entry name" value="CorA_TM1_TM2"/>
</dbReference>
<evidence type="ECO:0000256" key="9">
    <source>
        <dbReference type="RuleBase" id="RU366042"/>
    </source>
</evidence>
<dbReference type="InterPro" id="IPR039204">
    <property type="entry name" value="MRS2-like"/>
</dbReference>
<dbReference type="InterPro" id="IPR002523">
    <property type="entry name" value="MgTranspt_CorA/ZnTranspt_ZntB"/>
</dbReference>
<evidence type="ECO:0000256" key="6">
    <source>
        <dbReference type="ARBA" id="ARBA00022989"/>
    </source>
</evidence>
<gene>
    <name evidence="10" type="ORF">H257_02137</name>
</gene>
<dbReference type="OrthoDB" id="10251508at2759"/>
<keyword evidence="8 9" id="KW-0472">Membrane</keyword>
<comment type="similarity">
    <text evidence="9">Belongs to the CorA metal ion transporter (MIT) (TC 1.A.35) family.</text>
</comment>
<dbReference type="SUPFAM" id="SSF144083">
    <property type="entry name" value="Magnesium transport protein CorA, transmembrane region"/>
    <property type="match status" value="1"/>
</dbReference>
<feature type="transmembrane region" description="Helical" evidence="9">
    <location>
        <begin position="374"/>
        <end position="398"/>
    </location>
</feature>
<comment type="subcellular location">
    <subcellularLocation>
        <location evidence="1">Membrane</location>
        <topology evidence="1">Multi-pass membrane protein</topology>
    </subcellularLocation>
    <subcellularLocation>
        <location evidence="9">Mitochondrion inner membrane</location>
        <topology evidence="9">Multi-pass membrane protein</topology>
    </subcellularLocation>
</comment>
<dbReference type="PANTHER" id="PTHR13890:SF0">
    <property type="entry name" value="MAGNESIUM TRANSPORTER MRS2 HOMOLOG, MITOCHONDRIAL"/>
    <property type="match status" value="1"/>
</dbReference>
<dbReference type="Pfam" id="PF22099">
    <property type="entry name" value="MRS2-like"/>
    <property type="match status" value="1"/>
</dbReference>
<evidence type="ECO:0000256" key="5">
    <source>
        <dbReference type="ARBA" id="ARBA00022946"/>
    </source>
</evidence>
<dbReference type="PANTHER" id="PTHR13890">
    <property type="entry name" value="RNA SPLICING PROTEIN MRS2, MITOCHONDRIAL"/>
    <property type="match status" value="1"/>
</dbReference>
<proteinExistence type="inferred from homology"/>
<dbReference type="RefSeq" id="XP_009823953.1">
    <property type="nucleotide sequence ID" value="XM_009825651.1"/>
</dbReference>
<dbReference type="VEuPathDB" id="FungiDB:H257_02137"/>
<keyword evidence="2 9" id="KW-0813">Transport</keyword>
<protein>
    <recommendedName>
        <fullName evidence="9">Magnesium transporter</fullName>
    </recommendedName>
</protein>
<dbReference type="AlphaFoldDB" id="W4H790"/>
<keyword evidence="7 9" id="KW-0406">Ion transport</keyword>
<organism evidence="10">
    <name type="scientific">Aphanomyces astaci</name>
    <name type="common">Crayfish plague agent</name>
    <dbReference type="NCBI Taxonomy" id="112090"/>
    <lineage>
        <taxon>Eukaryota</taxon>
        <taxon>Sar</taxon>
        <taxon>Stramenopiles</taxon>
        <taxon>Oomycota</taxon>
        <taxon>Saprolegniomycetes</taxon>
        <taxon>Saprolegniales</taxon>
        <taxon>Verrucalvaceae</taxon>
        <taxon>Aphanomyces</taxon>
    </lineage>
</organism>
<dbReference type="Gene3D" id="2.40.128.330">
    <property type="match status" value="1"/>
</dbReference>
<dbReference type="Gene3D" id="1.20.58.340">
    <property type="entry name" value="Magnesium transport protein CorA, transmembrane region"/>
    <property type="match status" value="2"/>
</dbReference>
<accession>W4H790</accession>
<evidence type="ECO:0000256" key="3">
    <source>
        <dbReference type="ARBA" id="ARBA00022692"/>
    </source>
</evidence>
<keyword evidence="9" id="KW-0999">Mitochondrion inner membrane</keyword>
<dbReference type="EMBL" id="KI913116">
    <property type="protein sequence ID" value="ETV87154.1"/>
    <property type="molecule type" value="Genomic_DNA"/>
</dbReference>
<sequence length="409" mass="45584">MASSSRPSATSAPFLDSLILPNDTMLISQNGNLLGLPTSPHGRRLALRFDSAGNAEYHEVSRTDVLKTIQTAARNIVLNPTGDAPASPKTIAASDRRQSRSRTRARFIVDAAVEIPAVHMRDIRKLDNVFSASNEPSITVRQQVILVNCDPVRAVIMRDCCLVFLPDGADSLISHLKKNFKQHVGEAIAFEFAALEAILATICRVFAMECEKVIPLGRSALDKMTKDDSMMGELEGLRSIKNAMSTLEAQVGGMRRLLMSLLENEEDLHMMYLTKLHNDPGLVHDLFSYDTEDVESFLEVYLQEIYGSQTRVALMANNILNTESIVMLKLDAKRNFLLSVDLSLTLMGTLLAMPTFIVGAFGMNLNSYIQETDYIFWIVFAVCIQFVLVGYYVVVQFLKLQGINMSWKY</sequence>
<name>W4H790_APHAT</name>
<dbReference type="GeneID" id="20804133"/>
<dbReference type="GO" id="GO:0005743">
    <property type="term" value="C:mitochondrial inner membrane"/>
    <property type="evidence" value="ECO:0007669"/>
    <property type="project" value="UniProtKB-SubCell"/>
</dbReference>
<keyword evidence="5" id="KW-0809">Transit peptide</keyword>
<dbReference type="GO" id="GO:0015095">
    <property type="term" value="F:magnesium ion transmembrane transporter activity"/>
    <property type="evidence" value="ECO:0007669"/>
    <property type="project" value="TreeGrafter"/>
</dbReference>
<keyword evidence="6 9" id="KW-1133">Transmembrane helix</keyword>
<evidence type="ECO:0000313" key="10">
    <source>
        <dbReference type="EMBL" id="ETV87154.1"/>
    </source>
</evidence>
<keyword evidence="4 9" id="KW-0460">Magnesium</keyword>
<evidence type="ECO:0000256" key="8">
    <source>
        <dbReference type="ARBA" id="ARBA00023136"/>
    </source>
</evidence>
<evidence type="ECO:0000256" key="1">
    <source>
        <dbReference type="ARBA" id="ARBA00004141"/>
    </source>
</evidence>
<evidence type="ECO:0000256" key="2">
    <source>
        <dbReference type="ARBA" id="ARBA00022448"/>
    </source>
</evidence>
<keyword evidence="3 9" id="KW-0812">Transmembrane</keyword>
<dbReference type="CDD" id="cd12823">
    <property type="entry name" value="Mrs2_Mfm1p-like"/>
    <property type="match status" value="1"/>
</dbReference>